<feature type="domain" description="EamA" evidence="7">
    <location>
        <begin position="12"/>
        <end position="153"/>
    </location>
</feature>
<dbReference type="SUPFAM" id="SSF103481">
    <property type="entry name" value="Multidrug resistance efflux transporter EmrE"/>
    <property type="match status" value="2"/>
</dbReference>
<accession>V4L187</accession>
<dbReference type="PANTHER" id="PTHR31218">
    <property type="entry name" value="WAT1-RELATED PROTEIN"/>
    <property type="match status" value="1"/>
</dbReference>
<protein>
    <recommendedName>
        <fullName evidence="6">WAT1-related protein</fullName>
    </recommendedName>
</protein>
<dbReference type="GO" id="GO:0022857">
    <property type="term" value="F:transmembrane transporter activity"/>
    <property type="evidence" value="ECO:0007669"/>
    <property type="project" value="InterPro"/>
</dbReference>
<organism evidence="8 9">
    <name type="scientific">Eutrema salsugineum</name>
    <name type="common">Saltwater cress</name>
    <name type="synonym">Sisymbrium salsugineum</name>
    <dbReference type="NCBI Taxonomy" id="72664"/>
    <lineage>
        <taxon>Eukaryota</taxon>
        <taxon>Viridiplantae</taxon>
        <taxon>Streptophyta</taxon>
        <taxon>Embryophyta</taxon>
        <taxon>Tracheophyta</taxon>
        <taxon>Spermatophyta</taxon>
        <taxon>Magnoliopsida</taxon>
        <taxon>eudicotyledons</taxon>
        <taxon>Gunneridae</taxon>
        <taxon>Pentapetalae</taxon>
        <taxon>rosids</taxon>
        <taxon>malvids</taxon>
        <taxon>Brassicales</taxon>
        <taxon>Brassicaceae</taxon>
        <taxon>Eutremeae</taxon>
        <taxon>Eutrema</taxon>
    </lineage>
</organism>
<dbReference type="KEGG" id="eus:EUTSA_v10002565mg"/>
<proteinExistence type="inferred from homology"/>
<evidence type="ECO:0000256" key="5">
    <source>
        <dbReference type="ARBA" id="ARBA00023136"/>
    </source>
</evidence>
<name>V4L187_EUTSA</name>
<feature type="transmembrane region" description="Helical" evidence="6">
    <location>
        <begin position="40"/>
        <end position="61"/>
    </location>
</feature>
<dbReference type="Gramene" id="ESQ37424">
    <property type="protein sequence ID" value="ESQ37424"/>
    <property type="gene ID" value="EUTSA_v10002565mg"/>
</dbReference>
<feature type="transmembrane region" description="Helical" evidence="6">
    <location>
        <begin position="103"/>
        <end position="125"/>
    </location>
</feature>
<feature type="domain" description="EamA" evidence="7">
    <location>
        <begin position="195"/>
        <end position="332"/>
    </location>
</feature>
<keyword evidence="5 6" id="KW-0472">Membrane</keyword>
<dbReference type="eggNOG" id="ENOG502QUHA">
    <property type="taxonomic scope" value="Eukaryota"/>
</dbReference>
<dbReference type="Pfam" id="PF00892">
    <property type="entry name" value="EamA"/>
    <property type="match status" value="2"/>
</dbReference>
<comment type="similarity">
    <text evidence="2 6">Belongs to the drug/metabolite transporter (DMT) superfamily. Plant drug/metabolite exporter (P-DME) (TC 2.A.7.4) family.</text>
</comment>
<feature type="transmembrane region" description="Helical" evidence="6">
    <location>
        <begin position="260"/>
        <end position="278"/>
    </location>
</feature>
<keyword evidence="9" id="KW-1185">Reference proteome</keyword>
<dbReference type="Proteomes" id="UP000030689">
    <property type="component" value="Unassembled WGS sequence"/>
</dbReference>
<feature type="transmembrane region" description="Helical" evidence="6">
    <location>
        <begin position="314"/>
        <end position="336"/>
    </location>
</feature>
<feature type="transmembrane region" description="Helical" evidence="6">
    <location>
        <begin position="73"/>
        <end position="97"/>
    </location>
</feature>
<keyword evidence="4 6" id="KW-1133">Transmembrane helix</keyword>
<dbReference type="OrthoDB" id="1728340at2759"/>
<evidence type="ECO:0000256" key="4">
    <source>
        <dbReference type="ARBA" id="ARBA00022989"/>
    </source>
</evidence>
<gene>
    <name evidence="8" type="ORF">EUTSA_v10002565mg</name>
</gene>
<evidence type="ECO:0000259" key="7">
    <source>
        <dbReference type="Pfam" id="PF00892"/>
    </source>
</evidence>
<evidence type="ECO:0000313" key="9">
    <source>
        <dbReference type="Proteomes" id="UP000030689"/>
    </source>
</evidence>
<dbReference type="OMA" id="TWATYKE"/>
<dbReference type="STRING" id="72664.V4L187"/>
<keyword evidence="3 6" id="KW-0812">Transmembrane</keyword>
<sequence length="384" mass="41622">MESAVEREAWKAHVAMVAVQLFNGGYHVITKVALNVGVNQLVFCVFRDLIALSILAPLAYIRDKKTRPPLNRRFLLAFFFLGLTGIFGNQLLFLIGLNYTNPTYAAAIQPSIPVFTFILALIMGTERLNLFKLEGQAKVGGTVVCVAGAVLMVLFRGPALFGETEAEFLGHVDLKHPEASGHFMSSLLGLGRWNLGVLCLIGNCTCMAAFLAIQAPVLKKYPANLSVTAYSYFFGTMFMVTSAFFMTNDSTNWSLTRSEFFAVVYAGVIASALNYGLLTWSNKILGPSLVALYNPLQPAASAFLSRIFLGSPIYLGSVLGGCAIIAGLYSVTWATYKEKKAVAATSIIPITSKEAEPLIYKDHKNKSIGHLFTNTPASAPKTAD</sequence>
<dbReference type="InterPro" id="IPR030184">
    <property type="entry name" value="WAT1-related"/>
</dbReference>
<dbReference type="GO" id="GO:0016020">
    <property type="term" value="C:membrane"/>
    <property type="evidence" value="ECO:0007669"/>
    <property type="project" value="UniProtKB-SubCell"/>
</dbReference>
<evidence type="ECO:0000256" key="6">
    <source>
        <dbReference type="RuleBase" id="RU363077"/>
    </source>
</evidence>
<dbReference type="InterPro" id="IPR037185">
    <property type="entry name" value="EmrE-like"/>
</dbReference>
<evidence type="ECO:0000313" key="8">
    <source>
        <dbReference type="EMBL" id="ESQ37424.1"/>
    </source>
</evidence>
<feature type="transmembrane region" description="Helical" evidence="6">
    <location>
        <begin position="193"/>
        <end position="213"/>
    </location>
</feature>
<evidence type="ECO:0000256" key="2">
    <source>
        <dbReference type="ARBA" id="ARBA00007635"/>
    </source>
</evidence>
<dbReference type="InterPro" id="IPR000620">
    <property type="entry name" value="EamA_dom"/>
</dbReference>
<evidence type="ECO:0000256" key="1">
    <source>
        <dbReference type="ARBA" id="ARBA00004141"/>
    </source>
</evidence>
<comment type="subcellular location">
    <subcellularLocation>
        <location evidence="1 6">Membrane</location>
        <topology evidence="1 6">Multi-pass membrane protein</topology>
    </subcellularLocation>
</comment>
<dbReference type="AlphaFoldDB" id="V4L187"/>
<feature type="transmembrane region" description="Helical" evidence="6">
    <location>
        <begin position="225"/>
        <end position="248"/>
    </location>
</feature>
<dbReference type="EMBL" id="KI517609">
    <property type="protein sequence ID" value="ESQ37424.1"/>
    <property type="molecule type" value="Genomic_DNA"/>
</dbReference>
<evidence type="ECO:0000256" key="3">
    <source>
        <dbReference type="ARBA" id="ARBA00022692"/>
    </source>
</evidence>
<feature type="transmembrane region" description="Helical" evidence="6">
    <location>
        <begin position="12"/>
        <end position="34"/>
    </location>
</feature>
<reference evidence="8 9" key="1">
    <citation type="journal article" date="2013" name="Front. Plant Sci.">
        <title>The Reference Genome of the Halophytic Plant Eutrema salsugineum.</title>
        <authorList>
            <person name="Yang R."/>
            <person name="Jarvis D.E."/>
            <person name="Chen H."/>
            <person name="Beilstein M.A."/>
            <person name="Grimwood J."/>
            <person name="Jenkins J."/>
            <person name="Shu S."/>
            <person name="Prochnik S."/>
            <person name="Xin M."/>
            <person name="Ma C."/>
            <person name="Schmutz J."/>
            <person name="Wing R.A."/>
            <person name="Mitchell-Olds T."/>
            <person name="Schumaker K.S."/>
            <person name="Wang X."/>
        </authorList>
    </citation>
    <scope>NUCLEOTIDE SEQUENCE [LARGE SCALE GENOMIC DNA]</scope>
</reference>